<dbReference type="SUPFAM" id="SSF52317">
    <property type="entry name" value="Class I glutamine amidotransferase-like"/>
    <property type="match status" value="1"/>
</dbReference>
<dbReference type="OrthoDB" id="543156at2759"/>
<proteinExistence type="predicted"/>
<name>A0A6H5J503_9HYME</name>
<evidence type="ECO:0000313" key="1">
    <source>
        <dbReference type="EMBL" id="CAB0044565.1"/>
    </source>
</evidence>
<organism evidence="1 2">
    <name type="scientific">Trichogramma brassicae</name>
    <dbReference type="NCBI Taxonomy" id="86971"/>
    <lineage>
        <taxon>Eukaryota</taxon>
        <taxon>Metazoa</taxon>
        <taxon>Ecdysozoa</taxon>
        <taxon>Arthropoda</taxon>
        <taxon>Hexapoda</taxon>
        <taxon>Insecta</taxon>
        <taxon>Pterygota</taxon>
        <taxon>Neoptera</taxon>
        <taxon>Endopterygota</taxon>
        <taxon>Hymenoptera</taxon>
        <taxon>Apocrita</taxon>
        <taxon>Proctotrupomorpha</taxon>
        <taxon>Chalcidoidea</taxon>
        <taxon>Trichogrammatidae</taxon>
        <taxon>Trichogramma</taxon>
    </lineage>
</organism>
<dbReference type="AlphaFoldDB" id="A0A6H5J503"/>
<dbReference type="Proteomes" id="UP000479190">
    <property type="component" value="Unassembled WGS sequence"/>
</dbReference>
<accession>A0A6H5J503</accession>
<keyword evidence="2" id="KW-1185">Reference proteome</keyword>
<sequence>MLPRFSSLKCLAAGASRFVATRKTTPVSNLLLHTSTAADKGSGCSPCQSQEDGWIPQPGPYKLSCQPPVILKRKKVAVVKFTNEFKIKKNPSKHGPRRTSPHDLTRATSARSYYFYAIIFTDNPRLNCPLARRARTSAHYILFGGGYEDGTHPTEALGLAIDLDRRGIRTDFFAPNCKVPKVYDHQEKKESPENRNCLAESTRMAPVTPIYREDAAFGRGFLVNVDHPQPVLCGFGNLDGSDPYQVMSLAINLGRRGFIPTYYAPNATFGEVVDYITRKPPTQPKRAPPQNSNNAEAQNCNAEAQPTSYLPEKCDAACEKPEPRHFMKESARLTSAPVADLGELEKSVKKFAGLIIPGGRGVIDHLATVAPQKSSEPFEFEGDRRILTRASKTDFTETIDLESDPNQDFAQWVEEWRLFLIKYATDFGARHVNRDMMQVKHFENERVNCYTTPGSLGIHPTCARVFASVANLVEDMEFDLERAGAPGSS</sequence>
<protein>
    <submittedName>
        <fullName evidence="1">Uncharacterized protein</fullName>
    </submittedName>
</protein>
<evidence type="ECO:0000313" key="2">
    <source>
        <dbReference type="Proteomes" id="UP000479190"/>
    </source>
</evidence>
<reference evidence="1 2" key="1">
    <citation type="submission" date="2020-02" db="EMBL/GenBank/DDBJ databases">
        <authorList>
            <person name="Ferguson B K."/>
        </authorList>
    </citation>
    <scope>NUCLEOTIDE SEQUENCE [LARGE SCALE GENOMIC DNA]</scope>
</reference>
<gene>
    <name evidence="1" type="ORF">TBRA_LOCUS16153</name>
</gene>
<dbReference type="EMBL" id="CADCXV010001472">
    <property type="protein sequence ID" value="CAB0044565.1"/>
    <property type="molecule type" value="Genomic_DNA"/>
</dbReference>
<dbReference type="PANTHER" id="PTHR10224">
    <property type="entry name" value="ES1 PROTEIN HOMOLOG, MITOCHONDRIAL"/>
    <property type="match status" value="1"/>
</dbReference>
<dbReference type="PANTHER" id="PTHR10224:SF12">
    <property type="entry name" value="GLYOXALASE ELBB"/>
    <property type="match status" value="1"/>
</dbReference>
<dbReference type="Gene3D" id="3.40.50.880">
    <property type="match status" value="2"/>
</dbReference>
<dbReference type="InterPro" id="IPR029062">
    <property type="entry name" value="Class_I_gatase-like"/>
</dbReference>